<reference evidence="1 2" key="3">
    <citation type="journal article" date="2013" name="Rice">
        <title>Improvement of the Oryza sativa Nipponbare reference genome using next generation sequence and optical map data.</title>
        <authorList>
            <person name="Kawahara Y."/>
            <person name="de la Bastide M."/>
            <person name="Hamilton J.P."/>
            <person name="Kanamori H."/>
            <person name="McCombie W.R."/>
            <person name="Ouyang S."/>
            <person name="Schwartz D.C."/>
            <person name="Tanaka T."/>
            <person name="Wu J."/>
            <person name="Zhou S."/>
            <person name="Childs K.L."/>
            <person name="Davidson R.M."/>
            <person name="Lin H."/>
            <person name="Quesada-Ocampo L."/>
            <person name="Vaillancourt B."/>
            <person name="Sakai H."/>
            <person name="Lee S.S."/>
            <person name="Kim J."/>
            <person name="Numa H."/>
            <person name="Itoh T."/>
            <person name="Buell C.R."/>
            <person name="Matsumoto T."/>
        </authorList>
    </citation>
    <scope>NUCLEOTIDE SEQUENCE [LARGE SCALE GENOMIC DNA]</scope>
    <source>
        <strain evidence="2">cv. Nipponbare</strain>
    </source>
</reference>
<dbReference type="PaxDb" id="39947-A0A0N7KJ42"/>
<dbReference type="Proteomes" id="UP000059680">
    <property type="component" value="Chromosome 4"/>
</dbReference>
<gene>
    <name evidence="1" type="ordered locus">Os04g0443850</name>
    <name evidence="1" type="ORF">OSNPB_040443850</name>
</gene>
<dbReference type="Gramene" id="Os04t0443850-00">
    <property type="protein sequence ID" value="Os04t0443850-00"/>
    <property type="gene ID" value="Os04g0443850"/>
</dbReference>
<dbReference type="InParanoid" id="A0A0N7KJ42"/>
<evidence type="ECO:0000313" key="1">
    <source>
        <dbReference type="EMBL" id="BAS89369.1"/>
    </source>
</evidence>
<evidence type="ECO:0000313" key="2">
    <source>
        <dbReference type="Proteomes" id="UP000059680"/>
    </source>
</evidence>
<accession>A0A0N7KJ42</accession>
<dbReference type="AntiFam" id="ANF00205">
    <property type="entry name" value="Shadow ORF (opposite nemA)"/>
</dbReference>
<proteinExistence type="predicted"/>
<keyword evidence="2" id="KW-1185">Reference proteome</keyword>
<reference evidence="2" key="1">
    <citation type="journal article" date="2005" name="Nature">
        <title>The map-based sequence of the rice genome.</title>
        <authorList>
            <consortium name="International rice genome sequencing project (IRGSP)"/>
            <person name="Matsumoto T."/>
            <person name="Wu J."/>
            <person name="Kanamori H."/>
            <person name="Katayose Y."/>
            <person name="Fujisawa M."/>
            <person name="Namiki N."/>
            <person name="Mizuno H."/>
            <person name="Yamamoto K."/>
            <person name="Antonio B.A."/>
            <person name="Baba T."/>
            <person name="Sakata K."/>
            <person name="Nagamura Y."/>
            <person name="Aoki H."/>
            <person name="Arikawa K."/>
            <person name="Arita K."/>
            <person name="Bito T."/>
            <person name="Chiden Y."/>
            <person name="Fujitsuka N."/>
            <person name="Fukunaka R."/>
            <person name="Hamada M."/>
            <person name="Harada C."/>
            <person name="Hayashi A."/>
            <person name="Hijishita S."/>
            <person name="Honda M."/>
            <person name="Hosokawa S."/>
            <person name="Ichikawa Y."/>
            <person name="Idonuma A."/>
            <person name="Iijima M."/>
            <person name="Ikeda M."/>
            <person name="Ikeno M."/>
            <person name="Ito K."/>
            <person name="Ito S."/>
            <person name="Ito T."/>
            <person name="Ito Y."/>
            <person name="Ito Y."/>
            <person name="Iwabuchi A."/>
            <person name="Kamiya K."/>
            <person name="Karasawa W."/>
            <person name="Kurita K."/>
            <person name="Katagiri S."/>
            <person name="Kikuta A."/>
            <person name="Kobayashi H."/>
            <person name="Kobayashi N."/>
            <person name="Machita K."/>
            <person name="Maehara T."/>
            <person name="Masukawa M."/>
            <person name="Mizubayashi T."/>
            <person name="Mukai Y."/>
            <person name="Nagasaki H."/>
            <person name="Nagata Y."/>
            <person name="Naito S."/>
            <person name="Nakashima M."/>
            <person name="Nakama Y."/>
            <person name="Nakamichi Y."/>
            <person name="Nakamura M."/>
            <person name="Meguro A."/>
            <person name="Negishi M."/>
            <person name="Ohta I."/>
            <person name="Ohta T."/>
            <person name="Okamoto M."/>
            <person name="Ono N."/>
            <person name="Saji S."/>
            <person name="Sakaguchi M."/>
            <person name="Sakai K."/>
            <person name="Shibata M."/>
            <person name="Shimokawa T."/>
            <person name="Song J."/>
            <person name="Takazaki Y."/>
            <person name="Terasawa K."/>
            <person name="Tsugane M."/>
            <person name="Tsuji K."/>
            <person name="Ueda S."/>
            <person name="Waki K."/>
            <person name="Yamagata H."/>
            <person name="Yamamoto M."/>
            <person name="Yamamoto S."/>
            <person name="Yamane H."/>
            <person name="Yoshiki S."/>
            <person name="Yoshihara R."/>
            <person name="Yukawa K."/>
            <person name="Zhong H."/>
            <person name="Yano M."/>
            <person name="Yuan Q."/>
            <person name="Ouyang S."/>
            <person name="Liu J."/>
            <person name="Jones K.M."/>
            <person name="Gansberger K."/>
            <person name="Moffat K."/>
            <person name="Hill J."/>
            <person name="Bera J."/>
            <person name="Fadrosh D."/>
            <person name="Jin S."/>
            <person name="Johri S."/>
            <person name="Kim M."/>
            <person name="Overton L."/>
            <person name="Reardon M."/>
            <person name="Tsitrin T."/>
            <person name="Vuong H."/>
            <person name="Weaver B."/>
            <person name="Ciecko A."/>
            <person name="Tallon L."/>
            <person name="Jackson J."/>
            <person name="Pai G."/>
            <person name="Aken S.V."/>
            <person name="Utterback T."/>
            <person name="Reidmuller S."/>
            <person name="Feldblyum T."/>
            <person name="Hsiao J."/>
            <person name="Zismann V."/>
            <person name="Iobst S."/>
            <person name="de Vazeille A.R."/>
            <person name="Buell C.R."/>
            <person name="Ying K."/>
            <person name="Li Y."/>
            <person name="Lu T."/>
            <person name="Huang Y."/>
            <person name="Zhao Q."/>
            <person name="Feng Q."/>
            <person name="Zhang L."/>
            <person name="Zhu J."/>
            <person name="Weng Q."/>
            <person name="Mu J."/>
            <person name="Lu Y."/>
            <person name="Fan D."/>
            <person name="Liu Y."/>
            <person name="Guan J."/>
            <person name="Zhang Y."/>
            <person name="Yu S."/>
            <person name="Liu X."/>
            <person name="Zhang Y."/>
            <person name="Hong G."/>
            <person name="Han B."/>
            <person name="Choisne N."/>
            <person name="Demange N."/>
            <person name="Orjeda G."/>
            <person name="Samain S."/>
            <person name="Cattolico L."/>
            <person name="Pelletier E."/>
            <person name="Couloux A."/>
            <person name="Segurens B."/>
            <person name="Wincker P."/>
            <person name="D'Hont A."/>
            <person name="Scarpelli C."/>
            <person name="Weissenbach J."/>
            <person name="Salanoubat M."/>
            <person name="Quetier F."/>
            <person name="Yu Y."/>
            <person name="Kim H.R."/>
            <person name="Rambo T."/>
            <person name="Currie J."/>
            <person name="Collura K."/>
            <person name="Luo M."/>
            <person name="Yang T."/>
            <person name="Ammiraju J.S.S."/>
            <person name="Engler F."/>
            <person name="Soderlund C."/>
            <person name="Wing R.A."/>
            <person name="Palmer L.E."/>
            <person name="de la Bastide M."/>
            <person name="Spiegel L."/>
            <person name="Nascimento L."/>
            <person name="Zutavern T."/>
            <person name="O'Shaughnessy A."/>
            <person name="Dike S."/>
            <person name="Dedhia N."/>
            <person name="Preston R."/>
            <person name="Balija V."/>
            <person name="McCombie W.R."/>
            <person name="Chow T."/>
            <person name="Chen H."/>
            <person name="Chung M."/>
            <person name="Chen C."/>
            <person name="Shaw J."/>
            <person name="Wu H."/>
            <person name="Hsiao K."/>
            <person name="Chao Y."/>
            <person name="Chu M."/>
            <person name="Cheng C."/>
            <person name="Hour A."/>
            <person name="Lee P."/>
            <person name="Lin S."/>
            <person name="Lin Y."/>
            <person name="Liou J."/>
            <person name="Liu S."/>
            <person name="Hsing Y."/>
            <person name="Raghuvanshi S."/>
            <person name="Mohanty A."/>
            <person name="Bharti A.K."/>
            <person name="Gaur A."/>
            <person name="Gupta V."/>
            <person name="Kumar D."/>
            <person name="Ravi V."/>
            <person name="Vij S."/>
            <person name="Kapur A."/>
            <person name="Khurana P."/>
            <person name="Khurana P."/>
            <person name="Khurana J.P."/>
            <person name="Tyagi A.K."/>
            <person name="Gaikwad K."/>
            <person name="Singh A."/>
            <person name="Dalal V."/>
            <person name="Srivastava S."/>
            <person name="Dixit A."/>
            <person name="Pal A.K."/>
            <person name="Ghazi I.A."/>
            <person name="Yadav M."/>
            <person name="Pandit A."/>
            <person name="Bhargava A."/>
            <person name="Sureshbabu K."/>
            <person name="Batra K."/>
            <person name="Sharma T.R."/>
            <person name="Mohapatra T."/>
            <person name="Singh N.K."/>
            <person name="Messing J."/>
            <person name="Nelson A.B."/>
            <person name="Fuks G."/>
            <person name="Kavchok S."/>
            <person name="Keizer G."/>
            <person name="Linton E."/>
            <person name="Llaca V."/>
            <person name="Song R."/>
            <person name="Tanyolac B."/>
            <person name="Young S."/>
            <person name="Ho-Il K."/>
            <person name="Hahn J.H."/>
            <person name="Sangsakoo G."/>
            <person name="Vanavichit A."/>
            <person name="de Mattos Luiz.A.T."/>
            <person name="Zimmer P.D."/>
            <person name="Malone G."/>
            <person name="Dellagostin O."/>
            <person name="de Oliveira A.C."/>
            <person name="Bevan M."/>
            <person name="Bancroft I."/>
            <person name="Minx P."/>
            <person name="Cordum H."/>
            <person name="Wilson R."/>
            <person name="Cheng Z."/>
            <person name="Jin W."/>
            <person name="Jiang J."/>
            <person name="Leong S.A."/>
            <person name="Iwama H."/>
            <person name="Gojobori T."/>
            <person name="Itoh T."/>
            <person name="Niimura Y."/>
            <person name="Fujii Y."/>
            <person name="Habara T."/>
            <person name="Sakai H."/>
            <person name="Sato Y."/>
            <person name="Wilson G."/>
            <person name="Kumar K."/>
            <person name="McCouch S."/>
            <person name="Juretic N."/>
            <person name="Hoen D."/>
            <person name="Wright S."/>
            <person name="Bruskiewich R."/>
            <person name="Bureau T."/>
            <person name="Miyao A."/>
            <person name="Hirochika H."/>
            <person name="Nishikawa T."/>
            <person name="Kadowaki K."/>
            <person name="Sugiura M."/>
            <person name="Burr B."/>
            <person name="Sasaki T."/>
        </authorList>
    </citation>
    <scope>NUCLEOTIDE SEQUENCE [LARGE SCALE GENOMIC DNA]</scope>
    <source>
        <strain evidence="2">cv. Nipponbare</strain>
    </source>
</reference>
<name>A0A0N7KJ42_ORYSJ</name>
<organism evidence="1 2">
    <name type="scientific">Oryza sativa subsp. japonica</name>
    <name type="common">Rice</name>
    <dbReference type="NCBI Taxonomy" id="39947"/>
    <lineage>
        <taxon>Eukaryota</taxon>
        <taxon>Viridiplantae</taxon>
        <taxon>Streptophyta</taxon>
        <taxon>Embryophyta</taxon>
        <taxon>Tracheophyta</taxon>
        <taxon>Spermatophyta</taxon>
        <taxon>Magnoliopsida</taxon>
        <taxon>Liliopsida</taxon>
        <taxon>Poales</taxon>
        <taxon>Poaceae</taxon>
        <taxon>BOP clade</taxon>
        <taxon>Oryzoideae</taxon>
        <taxon>Oryzeae</taxon>
        <taxon>Oryzinae</taxon>
        <taxon>Oryza</taxon>
        <taxon>Oryza sativa</taxon>
    </lineage>
</organism>
<dbReference type="AlphaFoldDB" id="A0A0N7KJ42"/>
<protein>
    <submittedName>
        <fullName evidence="1">Os04g0443850 protein</fullName>
    </submittedName>
</protein>
<dbReference type="EMBL" id="AP014960">
    <property type="protein sequence ID" value="BAS89369.1"/>
    <property type="molecule type" value="Genomic_DNA"/>
</dbReference>
<reference evidence="1 2" key="2">
    <citation type="journal article" date="2013" name="Plant Cell Physiol.">
        <title>Rice Annotation Project Database (RAP-DB): an integrative and interactive database for rice genomics.</title>
        <authorList>
            <person name="Sakai H."/>
            <person name="Lee S.S."/>
            <person name="Tanaka T."/>
            <person name="Numa H."/>
            <person name="Kim J."/>
            <person name="Kawahara Y."/>
            <person name="Wakimoto H."/>
            <person name="Yang C.C."/>
            <person name="Iwamoto M."/>
            <person name="Abe T."/>
            <person name="Yamada Y."/>
            <person name="Muto A."/>
            <person name="Inokuchi H."/>
            <person name="Ikemura T."/>
            <person name="Matsumoto T."/>
            <person name="Sasaki T."/>
            <person name="Itoh T."/>
        </authorList>
    </citation>
    <scope>NUCLEOTIDE SEQUENCE [LARGE SCALE GENOMIC DNA]</scope>
    <source>
        <strain evidence="2">cv. Nipponbare</strain>
    </source>
</reference>
<sequence>MRDHHPPTHRRRRRLAVHHCCRSDHLGLHRAAVQDAAPVQLPGHVHAQRVRVGVMAAVVADVRGDAEPDAVGTDLGGHGIDDLEGEAAAVLQAAPVLVGAVVDAVFHELLEEEAMRAVNFDPVKPCI</sequence>